<dbReference type="GO" id="GO:0140359">
    <property type="term" value="F:ABC-type transporter activity"/>
    <property type="evidence" value="ECO:0007669"/>
    <property type="project" value="InterPro"/>
</dbReference>
<dbReference type="RefSeq" id="WP_142979450.1">
    <property type="nucleotide sequence ID" value="NZ_RKLU01000003.1"/>
</dbReference>
<evidence type="ECO:0000256" key="1">
    <source>
        <dbReference type="SAM" id="Phobius"/>
    </source>
</evidence>
<dbReference type="AlphaFoldDB" id="A0A8J8TC66"/>
<evidence type="ECO:0008006" key="4">
    <source>
        <dbReference type="Google" id="ProtNLM"/>
    </source>
</evidence>
<dbReference type="EMBL" id="RKLU01000003">
    <property type="protein sequence ID" value="TQQ80888.1"/>
    <property type="molecule type" value="Genomic_DNA"/>
</dbReference>
<gene>
    <name evidence="2" type="ORF">EGH24_06935</name>
</gene>
<feature type="transmembrane region" description="Helical" evidence="1">
    <location>
        <begin position="184"/>
        <end position="204"/>
    </location>
</feature>
<feature type="transmembrane region" description="Helical" evidence="1">
    <location>
        <begin position="107"/>
        <end position="137"/>
    </location>
</feature>
<feature type="transmembrane region" description="Helical" evidence="1">
    <location>
        <begin position="20"/>
        <end position="39"/>
    </location>
</feature>
<keyword evidence="1" id="KW-0472">Membrane</keyword>
<keyword evidence="1" id="KW-0812">Transmembrane</keyword>
<name>A0A8J8TC66_9EURY</name>
<dbReference type="GO" id="GO:0005886">
    <property type="term" value="C:plasma membrane"/>
    <property type="evidence" value="ECO:0007669"/>
    <property type="project" value="UniProtKB-SubCell"/>
</dbReference>
<evidence type="ECO:0000313" key="2">
    <source>
        <dbReference type="EMBL" id="TQQ80888.1"/>
    </source>
</evidence>
<sequence>MRITTIYAKTIADLARPKLLVGYFVPLVTFALFFAVGTSNNMLTEGAPLFQQEAELYTVSLFMAYTLGVGMPLQAVCSVFCALTIASESQRGTLRILLSKPIKRWQLYLGTFAGIVSYGLLMGIVGLLVSAVLLYSFADVEAAALGAGVFGSMVGSLAYGLFSITLVTAIGLALAVYTKDRLRTAVGGFVIPVLTFVFITVNLFDLDLYDDFALYLIDPNRHLANVLVFLHETVGAGLPAETQVFMATFAGVYEQPDSPMHVPETLAYSSDFPLVLSVVLLTAVTLVAFVVGLREFSRMDV</sequence>
<dbReference type="Pfam" id="PF12679">
    <property type="entry name" value="ABC2_membrane_2"/>
    <property type="match status" value="1"/>
</dbReference>
<feature type="transmembrane region" description="Helical" evidence="1">
    <location>
        <begin position="59"/>
        <end position="86"/>
    </location>
</feature>
<reference evidence="2" key="1">
    <citation type="submission" date="2019-02" db="EMBL/GenBank/DDBJ databases">
        <title>Halonotius sp. a new haloarchaeum isolated from saline soil.</title>
        <authorList>
            <person name="Duran-Viseras A."/>
            <person name="Sanchez-Porro C."/>
            <person name="Ventosa A."/>
        </authorList>
    </citation>
    <scope>NUCLEOTIDE SEQUENCE</scope>
    <source>
        <strain evidence="2">F15B</strain>
    </source>
</reference>
<feature type="transmembrane region" description="Helical" evidence="1">
    <location>
        <begin position="157"/>
        <end position="177"/>
    </location>
</feature>
<dbReference type="OrthoDB" id="208993at2157"/>
<organism evidence="2 3">
    <name type="scientific">Halonotius terrestris</name>
    <dbReference type="NCBI Taxonomy" id="2487750"/>
    <lineage>
        <taxon>Archaea</taxon>
        <taxon>Methanobacteriati</taxon>
        <taxon>Methanobacteriota</taxon>
        <taxon>Stenosarchaea group</taxon>
        <taxon>Halobacteria</taxon>
        <taxon>Halobacteriales</taxon>
        <taxon>Haloferacaceae</taxon>
        <taxon>Halonotius</taxon>
    </lineage>
</organism>
<protein>
    <recommendedName>
        <fullName evidence="4">ABC-2 type transport system permease protein</fullName>
    </recommendedName>
</protein>
<dbReference type="PANTHER" id="PTHR43471">
    <property type="entry name" value="ABC TRANSPORTER PERMEASE"/>
    <property type="match status" value="1"/>
</dbReference>
<feature type="transmembrane region" description="Helical" evidence="1">
    <location>
        <begin position="272"/>
        <end position="293"/>
    </location>
</feature>
<evidence type="ECO:0000313" key="3">
    <source>
        <dbReference type="Proteomes" id="UP000705823"/>
    </source>
</evidence>
<accession>A0A8J8TC66</accession>
<proteinExistence type="predicted"/>
<keyword evidence="3" id="KW-1185">Reference proteome</keyword>
<dbReference type="Proteomes" id="UP000705823">
    <property type="component" value="Unassembled WGS sequence"/>
</dbReference>
<comment type="caution">
    <text evidence="2">The sequence shown here is derived from an EMBL/GenBank/DDBJ whole genome shotgun (WGS) entry which is preliminary data.</text>
</comment>
<keyword evidence="1" id="KW-1133">Transmembrane helix</keyword>